<protein>
    <submittedName>
        <fullName evidence="2">Uncharacterized protein</fullName>
    </submittedName>
</protein>
<name>L7CEF6_RHOBT</name>
<sequence length="63" mass="6829">MRVDSHPLGTPRLGPPTSIELSFRKKPITPPEEVALVVLAGNDIGLHQGREQKQNSNGSPRFG</sequence>
<evidence type="ECO:0000313" key="3">
    <source>
        <dbReference type="Proteomes" id="UP000010959"/>
    </source>
</evidence>
<gene>
    <name evidence="2" type="ORF">RBSWK_03707</name>
</gene>
<dbReference type="PATRIC" id="fig|993516.3.peg.3961"/>
<dbReference type="Proteomes" id="UP000010959">
    <property type="component" value="Unassembled WGS sequence"/>
</dbReference>
<reference evidence="2 3" key="1">
    <citation type="journal article" date="2013" name="Mar. Genomics">
        <title>Expression of sulfatases in Rhodopirellula baltica and the diversity of sulfatases in the genus Rhodopirellula.</title>
        <authorList>
            <person name="Wegner C.E."/>
            <person name="Richter-Heitmann T."/>
            <person name="Klindworth A."/>
            <person name="Klockow C."/>
            <person name="Richter M."/>
            <person name="Achstetter T."/>
            <person name="Glockner F.O."/>
            <person name="Harder J."/>
        </authorList>
    </citation>
    <scope>NUCLEOTIDE SEQUENCE [LARGE SCALE GENOMIC DNA]</scope>
    <source>
        <strain evidence="2 3">SWK14</strain>
    </source>
</reference>
<organism evidence="2 3">
    <name type="scientific">Rhodopirellula baltica SWK14</name>
    <dbReference type="NCBI Taxonomy" id="993516"/>
    <lineage>
        <taxon>Bacteria</taxon>
        <taxon>Pseudomonadati</taxon>
        <taxon>Planctomycetota</taxon>
        <taxon>Planctomycetia</taxon>
        <taxon>Pirellulales</taxon>
        <taxon>Pirellulaceae</taxon>
        <taxon>Rhodopirellula</taxon>
    </lineage>
</organism>
<accession>L7CEF6</accession>
<evidence type="ECO:0000256" key="1">
    <source>
        <dbReference type="SAM" id="MobiDB-lite"/>
    </source>
</evidence>
<proteinExistence type="predicted"/>
<comment type="caution">
    <text evidence="2">The sequence shown here is derived from an EMBL/GenBank/DDBJ whole genome shotgun (WGS) entry which is preliminary data.</text>
</comment>
<dbReference type="EMBL" id="AMWG01000105">
    <property type="protein sequence ID" value="ELP32403.1"/>
    <property type="molecule type" value="Genomic_DNA"/>
</dbReference>
<evidence type="ECO:0000313" key="2">
    <source>
        <dbReference type="EMBL" id="ELP32403.1"/>
    </source>
</evidence>
<feature type="region of interest" description="Disordered" evidence="1">
    <location>
        <begin position="1"/>
        <end position="22"/>
    </location>
</feature>
<dbReference type="AlphaFoldDB" id="L7CEF6"/>